<dbReference type="InterPro" id="IPR007110">
    <property type="entry name" value="Ig-like_dom"/>
</dbReference>
<keyword evidence="2 6" id="KW-0472">Membrane</keyword>
<evidence type="ECO:0000256" key="1">
    <source>
        <dbReference type="ARBA" id="ARBA00004479"/>
    </source>
</evidence>
<dbReference type="STRING" id="66420.A0A194PSG0"/>
<evidence type="ECO:0000256" key="5">
    <source>
        <dbReference type="ARBA" id="ARBA00023319"/>
    </source>
</evidence>
<feature type="domain" description="Ig-like" evidence="7">
    <location>
        <begin position="39"/>
        <end position="117"/>
    </location>
</feature>
<evidence type="ECO:0000256" key="4">
    <source>
        <dbReference type="ARBA" id="ARBA00023180"/>
    </source>
</evidence>
<dbReference type="SUPFAM" id="SSF48726">
    <property type="entry name" value="Immunoglobulin"/>
    <property type="match status" value="5"/>
</dbReference>
<dbReference type="SMART" id="SM00408">
    <property type="entry name" value="IGc2"/>
    <property type="match status" value="3"/>
</dbReference>
<dbReference type="InterPro" id="IPR013162">
    <property type="entry name" value="CD80_C2-set"/>
</dbReference>
<reference evidence="8 9" key="1">
    <citation type="journal article" date="2015" name="Nat. Commun.">
        <title>Outbred genome sequencing and CRISPR/Cas9 gene editing in butterflies.</title>
        <authorList>
            <person name="Li X."/>
            <person name="Fan D."/>
            <person name="Zhang W."/>
            <person name="Liu G."/>
            <person name="Zhang L."/>
            <person name="Zhao L."/>
            <person name="Fang X."/>
            <person name="Chen L."/>
            <person name="Dong Y."/>
            <person name="Chen Y."/>
            <person name="Ding Y."/>
            <person name="Zhao R."/>
            <person name="Feng M."/>
            <person name="Zhu Y."/>
            <person name="Feng Y."/>
            <person name="Jiang X."/>
            <person name="Zhu D."/>
            <person name="Xiang H."/>
            <person name="Feng X."/>
            <person name="Li S."/>
            <person name="Wang J."/>
            <person name="Zhang G."/>
            <person name="Kronforst M.R."/>
            <person name="Wang W."/>
        </authorList>
    </citation>
    <scope>NUCLEOTIDE SEQUENCE [LARGE SCALE GENOMIC DNA]</scope>
    <source>
        <strain evidence="8">Ya'a_city_454_Px</strain>
        <tissue evidence="8">Whole body</tissue>
    </source>
</reference>
<dbReference type="GO" id="GO:0050839">
    <property type="term" value="F:cell adhesion molecule binding"/>
    <property type="evidence" value="ECO:0007669"/>
    <property type="project" value="TreeGrafter"/>
</dbReference>
<dbReference type="GO" id="GO:0098609">
    <property type="term" value="P:cell-cell adhesion"/>
    <property type="evidence" value="ECO:0007669"/>
    <property type="project" value="TreeGrafter"/>
</dbReference>
<dbReference type="InterPro" id="IPR003598">
    <property type="entry name" value="Ig_sub2"/>
</dbReference>
<proteinExistence type="predicted"/>
<gene>
    <name evidence="8" type="ORF">RR46_11407</name>
</gene>
<dbReference type="GO" id="GO:0005911">
    <property type="term" value="C:cell-cell junction"/>
    <property type="evidence" value="ECO:0007669"/>
    <property type="project" value="TreeGrafter"/>
</dbReference>
<dbReference type="SMART" id="SM00409">
    <property type="entry name" value="IG"/>
    <property type="match status" value="4"/>
</dbReference>
<dbReference type="Pfam" id="PF13927">
    <property type="entry name" value="Ig_3"/>
    <property type="match status" value="1"/>
</dbReference>
<keyword evidence="9" id="KW-1185">Reference proteome</keyword>
<dbReference type="InterPro" id="IPR051275">
    <property type="entry name" value="Cell_adhesion_signaling"/>
</dbReference>
<dbReference type="CDD" id="cd00096">
    <property type="entry name" value="Ig"/>
    <property type="match status" value="1"/>
</dbReference>
<dbReference type="AlphaFoldDB" id="A0A194PSG0"/>
<dbReference type="PROSITE" id="PS50835">
    <property type="entry name" value="IG_LIKE"/>
    <property type="match status" value="3"/>
</dbReference>
<keyword evidence="3" id="KW-1015">Disulfide bond</keyword>
<dbReference type="Proteomes" id="UP000053268">
    <property type="component" value="Unassembled WGS sequence"/>
</dbReference>
<dbReference type="InterPro" id="IPR003599">
    <property type="entry name" value="Ig_sub"/>
</dbReference>
<evidence type="ECO:0000256" key="2">
    <source>
        <dbReference type="ARBA" id="ARBA00023136"/>
    </source>
</evidence>
<evidence type="ECO:0000313" key="8">
    <source>
        <dbReference type="EMBL" id="KPI95694.1"/>
    </source>
</evidence>
<feature type="domain" description="Ig-like" evidence="7">
    <location>
        <begin position="136"/>
        <end position="237"/>
    </location>
</feature>
<organism evidence="8 9">
    <name type="scientific">Papilio xuthus</name>
    <name type="common">Asian swallowtail butterfly</name>
    <dbReference type="NCBI Taxonomy" id="66420"/>
    <lineage>
        <taxon>Eukaryota</taxon>
        <taxon>Metazoa</taxon>
        <taxon>Ecdysozoa</taxon>
        <taxon>Arthropoda</taxon>
        <taxon>Hexapoda</taxon>
        <taxon>Insecta</taxon>
        <taxon>Pterygota</taxon>
        <taxon>Neoptera</taxon>
        <taxon>Endopterygota</taxon>
        <taxon>Lepidoptera</taxon>
        <taxon>Glossata</taxon>
        <taxon>Ditrysia</taxon>
        <taxon>Papilionoidea</taxon>
        <taxon>Papilionidae</taxon>
        <taxon>Papilioninae</taxon>
        <taxon>Papilio</taxon>
    </lineage>
</organism>
<dbReference type="GO" id="GO:0005886">
    <property type="term" value="C:plasma membrane"/>
    <property type="evidence" value="ECO:0007669"/>
    <property type="project" value="TreeGrafter"/>
</dbReference>
<keyword evidence="6" id="KW-0812">Transmembrane</keyword>
<sequence length="605" mass="67769">MPGREADKKIFAETNNMLEKSNKVLTVAETAATLTGGLQRFLEEPTYTEVNPGEDALLKCRISDKRGICSWQKDNKPVGMYRGKYEWASPRVAMTSDCSLRIRSAKLHIDDGQWRCQDALSSQPAILAVRVAPQIPRIYYNGSRVLTDHSVTLAAGSKTTIFCEVRYGNPPAHVEWLLEKGQVIAWSQTNTSEVDQPRLWAARAVLEMIPTRATHRKQLVCRAHHPSYPPPYYKDVHIIFDVKFATIVGADEEGLSTLEEGLSSLTLNCKGDGNPKPNVWWTKDGQRIVTDGNLIIVTVTRNDSVPPKITWIGPRLSVNANLHSHVNLECKADGNPAPTYQWYFCPKSLANNNICLDGYLISSASKLQIFNVTYFQRGKYVCIAKNYIGGEERIHKSKAITLNVFGPPIGIDIRTAEGWQGSTASVHVTVCSDPSPTMAYWFWGRFRLDVPSEIDRYKAYQKEGKDDCYLYTLSIGDVQSSDAGDYLLRVGNDKGFSSHAISLKVHERTNVAPLIAAVLVAVLLVLLLCLILRCRRKRDTIDYKITKLDRYAEHLHASTACSHRSPVMHIARLQAKADLETEENFYSSPIALQTRHPRVILQPSV</sequence>
<dbReference type="InterPro" id="IPR036179">
    <property type="entry name" value="Ig-like_dom_sf"/>
</dbReference>
<dbReference type="PANTHER" id="PTHR11640:SF154">
    <property type="entry name" value="IRREGULAR CHIASM C-ROUGHEST PROTEIN-LIKE PROTEIN"/>
    <property type="match status" value="1"/>
</dbReference>
<dbReference type="EMBL" id="KQ459595">
    <property type="protein sequence ID" value="KPI95694.1"/>
    <property type="molecule type" value="Genomic_DNA"/>
</dbReference>
<keyword evidence="4" id="KW-0325">Glycoprotein</keyword>
<keyword evidence="6" id="KW-1133">Transmembrane helix</keyword>
<dbReference type="InterPro" id="IPR013783">
    <property type="entry name" value="Ig-like_fold"/>
</dbReference>
<accession>A0A194PSG0</accession>
<feature type="transmembrane region" description="Helical" evidence="6">
    <location>
        <begin position="511"/>
        <end position="532"/>
    </location>
</feature>
<evidence type="ECO:0000256" key="3">
    <source>
        <dbReference type="ARBA" id="ARBA00023157"/>
    </source>
</evidence>
<evidence type="ECO:0000256" key="6">
    <source>
        <dbReference type="SAM" id="Phobius"/>
    </source>
</evidence>
<evidence type="ECO:0000259" key="7">
    <source>
        <dbReference type="PROSITE" id="PS50835"/>
    </source>
</evidence>
<comment type="subcellular location">
    <subcellularLocation>
        <location evidence="1">Membrane</location>
        <topology evidence="1">Single-pass type I membrane protein</topology>
    </subcellularLocation>
</comment>
<protein>
    <submittedName>
        <fullName evidence="8">Kin of IRRE-like protein 1</fullName>
    </submittedName>
</protein>
<keyword evidence="5" id="KW-0393">Immunoglobulin domain</keyword>
<evidence type="ECO:0000313" key="9">
    <source>
        <dbReference type="Proteomes" id="UP000053268"/>
    </source>
</evidence>
<name>A0A194PSG0_PAPXU</name>
<dbReference type="Pfam" id="PF08205">
    <property type="entry name" value="C2-set_2"/>
    <property type="match status" value="1"/>
</dbReference>
<dbReference type="PANTHER" id="PTHR11640">
    <property type="entry name" value="NEPHRIN"/>
    <property type="match status" value="1"/>
</dbReference>
<dbReference type="Gene3D" id="2.60.40.10">
    <property type="entry name" value="Immunoglobulins"/>
    <property type="match status" value="5"/>
</dbReference>
<feature type="domain" description="Ig-like" evidence="7">
    <location>
        <begin position="307"/>
        <end position="401"/>
    </location>
</feature>